<dbReference type="GO" id="GO:0005179">
    <property type="term" value="F:hormone activity"/>
    <property type="evidence" value="ECO:0007669"/>
    <property type="project" value="InterPro"/>
</dbReference>
<evidence type="ECO:0000256" key="1">
    <source>
        <dbReference type="SAM" id="SignalP"/>
    </source>
</evidence>
<feature type="signal peptide" evidence="1">
    <location>
        <begin position="1"/>
        <end position="16"/>
    </location>
</feature>
<organism evidence="2 3">
    <name type="scientific">Echeneis naucrates</name>
    <name type="common">Live sharksucker</name>
    <dbReference type="NCBI Taxonomy" id="173247"/>
    <lineage>
        <taxon>Eukaryota</taxon>
        <taxon>Metazoa</taxon>
        <taxon>Chordata</taxon>
        <taxon>Craniata</taxon>
        <taxon>Vertebrata</taxon>
        <taxon>Euteleostomi</taxon>
        <taxon>Actinopterygii</taxon>
        <taxon>Neopterygii</taxon>
        <taxon>Teleostei</taxon>
        <taxon>Neoteleostei</taxon>
        <taxon>Acanthomorphata</taxon>
        <taxon>Carangaria</taxon>
        <taxon>Carangiformes</taxon>
        <taxon>Echeneidae</taxon>
        <taxon>Echeneis</taxon>
    </lineage>
</organism>
<dbReference type="InParanoid" id="A0A665UN54"/>
<reference evidence="2" key="3">
    <citation type="submission" date="2025-09" db="UniProtKB">
        <authorList>
            <consortium name="Ensembl"/>
        </authorList>
    </citation>
    <scope>IDENTIFICATION</scope>
</reference>
<dbReference type="Pfam" id="PF00214">
    <property type="entry name" value="Calc_CGRP_IAPP"/>
    <property type="match status" value="1"/>
</dbReference>
<name>A0A665UN54_ECHNA</name>
<evidence type="ECO:0000313" key="3">
    <source>
        <dbReference type="Proteomes" id="UP000472264"/>
    </source>
</evidence>
<protein>
    <recommendedName>
        <fullName evidence="4">Adrenomedullin</fullName>
    </recommendedName>
</protein>
<reference evidence="2" key="2">
    <citation type="submission" date="2025-08" db="UniProtKB">
        <authorList>
            <consortium name="Ensembl"/>
        </authorList>
    </citation>
    <scope>IDENTIFICATION</scope>
</reference>
<feature type="chain" id="PRO_5025436042" description="Adrenomedullin" evidence="1">
    <location>
        <begin position="17"/>
        <end position="126"/>
    </location>
</feature>
<dbReference type="OMA" id="IIPFHSE"/>
<dbReference type="Proteomes" id="UP000472264">
    <property type="component" value="Chromosome 19"/>
</dbReference>
<evidence type="ECO:0008006" key="4">
    <source>
        <dbReference type="Google" id="ProtNLM"/>
    </source>
</evidence>
<dbReference type="AlphaFoldDB" id="A0A665UN54"/>
<dbReference type="Ensembl" id="ENSENLT00000021879.1">
    <property type="protein sequence ID" value="ENSENLP00000021138.1"/>
    <property type="gene ID" value="ENSENLG00000009625.1"/>
</dbReference>
<sequence>MEITVLLFLTVPLSVASPLRPTHRSDTNTVLSGDTVQASEMKTSRDAQEQHVQALKIILFHSEDKHLGLVPLKYNMAEKLRPRRARQEGCKLGTCQTHNLANDLFKLNKPGRDKSKLANSSWGYGK</sequence>
<proteinExistence type="predicted"/>
<keyword evidence="3" id="KW-1185">Reference proteome</keyword>
<keyword evidence="1" id="KW-0732">Signal</keyword>
<accession>A0A665UN54</accession>
<dbReference type="InterPro" id="IPR021116">
    <property type="entry name" value="Calcitonin/adrenomedullin"/>
</dbReference>
<evidence type="ECO:0000313" key="2">
    <source>
        <dbReference type="Ensembl" id="ENSENLP00000021138.1"/>
    </source>
</evidence>
<reference evidence="2" key="1">
    <citation type="submission" date="2021-04" db="EMBL/GenBank/DDBJ databases">
        <authorList>
            <consortium name="Wellcome Sanger Institute Data Sharing"/>
        </authorList>
    </citation>
    <scope>NUCLEOTIDE SEQUENCE [LARGE SCALE GENOMIC DNA]</scope>
</reference>
<dbReference type="GO" id="GO:0005576">
    <property type="term" value="C:extracellular region"/>
    <property type="evidence" value="ECO:0007669"/>
    <property type="project" value="InterPro"/>
</dbReference>